<protein>
    <submittedName>
        <fullName evidence="2">Uncharacterized protein</fullName>
    </submittedName>
</protein>
<evidence type="ECO:0000256" key="1">
    <source>
        <dbReference type="SAM" id="MobiDB-lite"/>
    </source>
</evidence>
<feature type="region of interest" description="Disordered" evidence="1">
    <location>
        <begin position="1"/>
        <end position="29"/>
    </location>
</feature>
<reference evidence="2" key="2">
    <citation type="journal article" date="2014" name="PLoS Genet.">
        <title>Signature gene expression reveals novel clues to the molecular mechanisms of dimorphic transition in Penicillium marneffei.</title>
        <authorList>
            <person name="Yang E."/>
            <person name="Wang G."/>
            <person name="Cai J."/>
            <person name="Woo P.C."/>
            <person name="Lau S.K."/>
            <person name="Yuen K.-Y."/>
            <person name="Chow W.-N."/>
            <person name="Lin X."/>
        </authorList>
    </citation>
    <scope>NUCLEOTIDE SEQUENCE</scope>
    <source>
        <strain evidence="2">PM1</strain>
    </source>
</reference>
<accession>A0A093VHU1</accession>
<dbReference type="EMBL" id="JPOX01000004">
    <property type="protein sequence ID" value="KFX51750.1"/>
    <property type="molecule type" value="Genomic_DNA"/>
</dbReference>
<gene>
    <name evidence="2" type="ORF">GQ26_0041560</name>
</gene>
<dbReference type="EMBL" id="JPOX01000004">
    <property type="protein sequence ID" value="KFX51749.1"/>
    <property type="molecule type" value="Genomic_DNA"/>
</dbReference>
<dbReference type="AlphaFoldDB" id="A0A093VHU1"/>
<evidence type="ECO:0000313" key="2">
    <source>
        <dbReference type="EMBL" id="KFX51750.1"/>
    </source>
</evidence>
<reference key="1">
    <citation type="journal article" date="2014" name="PLoS Genet.">
        <title>Signature Gene Expression Reveals Novel Clues to the Molecular Mechanisms of Dimorphic Transition in Penicillium marneffei.</title>
        <authorList>
            <person name="Yang E."/>
            <person name="Wang G."/>
            <person name="Cai J."/>
            <person name="Woo P.C."/>
            <person name="Lau S.K."/>
            <person name="Yuen K.-Y."/>
            <person name="Chow W.-N."/>
            <person name="Lin X."/>
        </authorList>
    </citation>
    <scope>NUCLEOTIDE SEQUENCE [LARGE SCALE GENOMIC DNA]</scope>
    <source>
        <strain>PM1</strain>
    </source>
</reference>
<sequence length="150" mass="16800">MSTRAQQKSSLKRKASNDLPWTFDDEDTRDINNHTQQQHASIKEVSALYKQTYVDTIVKIKRLLQYYAVVLAADVNPDADSVKNANQNADVKSVAAQEAKTELKVILDDLASKPELVEMEDVKKVLLDCGIVVDVRKGMGGEREVDVRLI</sequence>
<name>A0A093VHU1_TALMA</name>
<organism evidence="2">
    <name type="scientific">Talaromyces marneffei PM1</name>
    <dbReference type="NCBI Taxonomy" id="1077442"/>
    <lineage>
        <taxon>Eukaryota</taxon>
        <taxon>Fungi</taxon>
        <taxon>Dikarya</taxon>
        <taxon>Ascomycota</taxon>
        <taxon>Pezizomycotina</taxon>
        <taxon>Eurotiomycetes</taxon>
        <taxon>Eurotiomycetidae</taxon>
        <taxon>Eurotiales</taxon>
        <taxon>Trichocomaceae</taxon>
        <taxon>Talaromyces</taxon>
        <taxon>Talaromyces sect. Talaromyces</taxon>
    </lineage>
</organism>
<dbReference type="HOGENOM" id="CLU_1769345_0_0_1"/>
<comment type="caution">
    <text evidence="2">The sequence shown here is derived from an EMBL/GenBank/DDBJ whole genome shotgun (WGS) entry which is preliminary data.</text>
</comment>
<proteinExistence type="predicted"/>